<evidence type="ECO:0000256" key="4">
    <source>
        <dbReference type="ARBA" id="ARBA00023139"/>
    </source>
</evidence>
<organism evidence="9 10">
    <name type="scientific">Paraburkholderia acidicola</name>
    <dbReference type="NCBI Taxonomy" id="1912599"/>
    <lineage>
        <taxon>Bacteria</taxon>
        <taxon>Pseudomonadati</taxon>
        <taxon>Pseudomonadota</taxon>
        <taxon>Betaproteobacteria</taxon>
        <taxon>Burkholderiales</taxon>
        <taxon>Burkholderiaceae</taxon>
        <taxon>Paraburkholderia</taxon>
    </lineage>
</organism>
<keyword evidence="3" id="KW-0472">Membrane</keyword>
<name>A0A2A4ES97_9BURK</name>
<feature type="compositionally biased region" description="Low complexity" evidence="7">
    <location>
        <begin position="80"/>
        <end position="109"/>
    </location>
</feature>
<dbReference type="EMBL" id="MTZV01000005">
    <property type="protein sequence ID" value="PCE24493.1"/>
    <property type="molecule type" value="Genomic_DNA"/>
</dbReference>
<evidence type="ECO:0000256" key="7">
    <source>
        <dbReference type="SAM" id="MobiDB-lite"/>
    </source>
</evidence>
<keyword evidence="5" id="KW-0998">Cell outer membrane</keyword>
<reference evidence="9 10" key="1">
    <citation type="submission" date="2017-01" db="EMBL/GenBank/DDBJ databases">
        <title>Whole-Genome Shotgun Sequencing of Two beta-Proteobacterial Species in Search of the Bulgecin Biosynthetic Cluster.</title>
        <authorList>
            <person name="Horsman M.E."/>
            <person name="Marous D.R."/>
            <person name="Li R."/>
            <person name="Oliver R.A."/>
            <person name="Byun B."/>
            <person name="Emrich S.J."/>
            <person name="Boggess B."/>
            <person name="Townsend C.A."/>
            <person name="Mobashery S."/>
        </authorList>
    </citation>
    <scope>NUCLEOTIDE SEQUENCE [LARGE SCALE GENOMIC DNA]</scope>
    <source>
        <strain evidence="9 10">ATCC 31363</strain>
    </source>
</reference>
<protein>
    <recommendedName>
        <fullName evidence="11">Lipoprotein</fullName>
    </recommendedName>
</protein>
<gene>
    <name evidence="9" type="ORF">BWP39_18465</name>
</gene>
<dbReference type="NCBIfam" id="NF047847">
    <property type="entry name" value="SS_mature_LptM"/>
    <property type="match status" value="1"/>
</dbReference>
<dbReference type="InterPro" id="IPR032831">
    <property type="entry name" value="LptM_cons"/>
</dbReference>
<evidence type="ECO:0000256" key="1">
    <source>
        <dbReference type="ARBA" id="ARBA00004459"/>
    </source>
</evidence>
<keyword evidence="2 8" id="KW-0732">Signal</keyword>
<evidence type="ECO:0000256" key="8">
    <source>
        <dbReference type="SAM" id="SignalP"/>
    </source>
</evidence>
<dbReference type="GO" id="GO:0009279">
    <property type="term" value="C:cell outer membrane"/>
    <property type="evidence" value="ECO:0007669"/>
    <property type="project" value="UniProtKB-SubCell"/>
</dbReference>
<feature type="signal peptide" evidence="8">
    <location>
        <begin position="1"/>
        <end position="23"/>
    </location>
</feature>
<evidence type="ECO:0000256" key="3">
    <source>
        <dbReference type="ARBA" id="ARBA00023136"/>
    </source>
</evidence>
<dbReference type="Pfam" id="PF13627">
    <property type="entry name" value="LptM_cons"/>
    <property type="match status" value="1"/>
</dbReference>
<evidence type="ECO:0000256" key="5">
    <source>
        <dbReference type="ARBA" id="ARBA00023237"/>
    </source>
</evidence>
<dbReference type="AlphaFoldDB" id="A0A2A4ES97"/>
<evidence type="ECO:0008006" key="11">
    <source>
        <dbReference type="Google" id="ProtNLM"/>
    </source>
</evidence>
<feature type="chain" id="PRO_5013240730" description="Lipoprotein" evidence="8">
    <location>
        <begin position="24"/>
        <end position="115"/>
    </location>
</feature>
<proteinExistence type="predicted"/>
<evidence type="ECO:0000256" key="6">
    <source>
        <dbReference type="ARBA" id="ARBA00023288"/>
    </source>
</evidence>
<sequence>MRVVFRMSAIVAALAILAGGALSGCGQRGALYMPVVPPLPPKPVEQTQQPNADAASSAQTGSVPDTSGTPLSLSPDTQLSNPPASDAVPASAASAATPYTPSTPLPASSGTQTTE</sequence>
<evidence type="ECO:0000313" key="10">
    <source>
        <dbReference type="Proteomes" id="UP000218022"/>
    </source>
</evidence>
<comment type="subcellular location">
    <subcellularLocation>
        <location evidence="1">Cell outer membrane</location>
        <topology evidence="1">Lipid-anchor</topology>
    </subcellularLocation>
</comment>
<accession>A0A2A4ES97</accession>
<dbReference type="PROSITE" id="PS51257">
    <property type="entry name" value="PROKAR_LIPOPROTEIN"/>
    <property type="match status" value="1"/>
</dbReference>
<keyword evidence="4" id="KW-0564">Palmitate</keyword>
<keyword evidence="6" id="KW-0449">Lipoprotein</keyword>
<comment type="caution">
    <text evidence="9">The sequence shown here is derived from an EMBL/GenBank/DDBJ whole genome shotgun (WGS) entry which is preliminary data.</text>
</comment>
<evidence type="ECO:0000313" key="9">
    <source>
        <dbReference type="EMBL" id="PCE24493.1"/>
    </source>
</evidence>
<feature type="compositionally biased region" description="Polar residues" evidence="7">
    <location>
        <begin position="45"/>
        <end position="79"/>
    </location>
</feature>
<feature type="region of interest" description="Disordered" evidence="7">
    <location>
        <begin position="30"/>
        <end position="115"/>
    </location>
</feature>
<evidence type="ECO:0000256" key="2">
    <source>
        <dbReference type="ARBA" id="ARBA00022729"/>
    </source>
</evidence>
<dbReference type="Proteomes" id="UP000218022">
    <property type="component" value="Unassembled WGS sequence"/>
</dbReference>
<dbReference type="RefSeq" id="WP_096722786.1">
    <property type="nucleotide sequence ID" value="NZ_MTZV01000005.1"/>
</dbReference>